<dbReference type="GO" id="GO:0005886">
    <property type="term" value="C:plasma membrane"/>
    <property type="evidence" value="ECO:0007669"/>
    <property type="project" value="UniProtKB-SubCell"/>
</dbReference>
<proteinExistence type="inferred from homology"/>
<evidence type="ECO:0000256" key="5">
    <source>
        <dbReference type="ARBA" id="ARBA00022989"/>
    </source>
</evidence>
<reference evidence="9 10" key="1">
    <citation type="submission" date="2020-07" db="EMBL/GenBank/DDBJ databases">
        <authorList>
            <person name="Feng X."/>
        </authorList>
    </citation>
    <scope>NUCLEOTIDE SEQUENCE [LARGE SCALE GENOMIC DNA]</scope>
    <source>
        <strain evidence="9 10">JCM23202</strain>
    </source>
</reference>
<dbReference type="GO" id="GO:0015031">
    <property type="term" value="P:protein transport"/>
    <property type="evidence" value="ECO:0007669"/>
    <property type="project" value="UniProtKB-KW"/>
</dbReference>
<evidence type="ECO:0000256" key="3">
    <source>
        <dbReference type="ARBA" id="ARBA00022475"/>
    </source>
</evidence>
<evidence type="ECO:0000313" key="9">
    <source>
        <dbReference type="EMBL" id="MBC2607960.1"/>
    </source>
</evidence>
<keyword evidence="7" id="KW-0813">Transport</keyword>
<keyword evidence="6 8" id="KW-0472">Membrane</keyword>
<evidence type="ECO:0000256" key="6">
    <source>
        <dbReference type="ARBA" id="ARBA00023136"/>
    </source>
</evidence>
<keyword evidence="10" id="KW-1185">Reference proteome</keyword>
<keyword evidence="5 8" id="KW-1133">Transmembrane helix</keyword>
<protein>
    <submittedName>
        <fullName evidence="9">Biopolymer transporter ExbD</fullName>
    </submittedName>
</protein>
<dbReference type="PANTHER" id="PTHR30558:SF13">
    <property type="entry name" value="BIOPOLYMER TRANSPORT PROTEIN EXBD2"/>
    <property type="match status" value="1"/>
</dbReference>
<dbReference type="InterPro" id="IPR003400">
    <property type="entry name" value="ExbD"/>
</dbReference>
<dbReference type="Gene3D" id="3.30.420.270">
    <property type="match status" value="1"/>
</dbReference>
<dbReference type="Proteomes" id="UP000526501">
    <property type="component" value="Unassembled WGS sequence"/>
</dbReference>
<evidence type="ECO:0000256" key="2">
    <source>
        <dbReference type="ARBA" id="ARBA00005811"/>
    </source>
</evidence>
<dbReference type="Pfam" id="PF02472">
    <property type="entry name" value="ExbD"/>
    <property type="match status" value="1"/>
</dbReference>
<dbReference type="PANTHER" id="PTHR30558">
    <property type="entry name" value="EXBD MEMBRANE COMPONENT OF PMF-DRIVEN MACROMOLECULE IMPORT SYSTEM"/>
    <property type="match status" value="1"/>
</dbReference>
<dbReference type="AlphaFoldDB" id="A0A7X1B936"/>
<evidence type="ECO:0000313" key="10">
    <source>
        <dbReference type="Proteomes" id="UP000526501"/>
    </source>
</evidence>
<sequence>MRNRPSLDDSDNQTDELNISPLIDMVFILLIFFIVTTVFVEETGVDVNKPQAASAVDLEKNSILIAITDTGKVVYGGREIGLSGVRSIVRRNTQREMMPVIIQADRNVPTHLLVGVIDESKLAGAESVSISTEN</sequence>
<comment type="caution">
    <text evidence="9">The sequence shown here is derived from an EMBL/GenBank/DDBJ whole genome shotgun (WGS) entry which is preliminary data.</text>
</comment>
<evidence type="ECO:0000256" key="8">
    <source>
        <dbReference type="SAM" id="Phobius"/>
    </source>
</evidence>
<organism evidence="9 10">
    <name type="scientific">Pelagicoccus albus</name>
    <dbReference type="NCBI Taxonomy" id="415222"/>
    <lineage>
        <taxon>Bacteria</taxon>
        <taxon>Pseudomonadati</taxon>
        <taxon>Verrucomicrobiota</taxon>
        <taxon>Opitutia</taxon>
        <taxon>Puniceicoccales</taxon>
        <taxon>Pelagicoccaceae</taxon>
        <taxon>Pelagicoccus</taxon>
    </lineage>
</organism>
<gene>
    <name evidence="9" type="ORF">H5P27_18035</name>
</gene>
<keyword evidence="4 7" id="KW-0812">Transmembrane</keyword>
<dbReference type="RefSeq" id="WP_185661822.1">
    <property type="nucleotide sequence ID" value="NZ_CAWPOO010000013.1"/>
</dbReference>
<comment type="subcellular location">
    <subcellularLocation>
        <location evidence="1">Cell membrane</location>
        <topology evidence="1">Single-pass membrane protein</topology>
    </subcellularLocation>
    <subcellularLocation>
        <location evidence="7">Cell membrane</location>
        <topology evidence="7">Single-pass type II membrane protein</topology>
    </subcellularLocation>
</comment>
<keyword evidence="3" id="KW-1003">Cell membrane</keyword>
<evidence type="ECO:0000256" key="4">
    <source>
        <dbReference type="ARBA" id="ARBA00022692"/>
    </source>
</evidence>
<evidence type="ECO:0000256" key="7">
    <source>
        <dbReference type="RuleBase" id="RU003879"/>
    </source>
</evidence>
<evidence type="ECO:0000256" key="1">
    <source>
        <dbReference type="ARBA" id="ARBA00004162"/>
    </source>
</evidence>
<comment type="similarity">
    <text evidence="2 7">Belongs to the ExbD/TolR family.</text>
</comment>
<dbReference type="EMBL" id="JACHVC010000013">
    <property type="protein sequence ID" value="MBC2607960.1"/>
    <property type="molecule type" value="Genomic_DNA"/>
</dbReference>
<keyword evidence="7" id="KW-0653">Protein transport</keyword>
<name>A0A7X1B936_9BACT</name>
<accession>A0A7X1B936</accession>
<dbReference type="GO" id="GO:0022857">
    <property type="term" value="F:transmembrane transporter activity"/>
    <property type="evidence" value="ECO:0007669"/>
    <property type="project" value="InterPro"/>
</dbReference>
<feature type="transmembrane region" description="Helical" evidence="8">
    <location>
        <begin position="20"/>
        <end position="40"/>
    </location>
</feature>